<feature type="transmembrane region" description="Helical" evidence="4">
    <location>
        <begin position="240"/>
        <end position="262"/>
    </location>
</feature>
<dbReference type="GO" id="GO:0016757">
    <property type="term" value="F:glycosyltransferase activity"/>
    <property type="evidence" value="ECO:0007669"/>
    <property type="project" value="UniProtKB-KW"/>
</dbReference>
<dbReference type="InterPro" id="IPR001173">
    <property type="entry name" value="Glyco_trans_2-like"/>
</dbReference>
<dbReference type="PANTHER" id="PTHR43630">
    <property type="entry name" value="POLY-BETA-1,6-N-ACETYL-D-GLUCOSAMINE SYNTHASE"/>
    <property type="match status" value="1"/>
</dbReference>
<evidence type="ECO:0000259" key="5">
    <source>
        <dbReference type="Pfam" id="PF00535"/>
    </source>
</evidence>
<evidence type="ECO:0000256" key="4">
    <source>
        <dbReference type="SAM" id="Phobius"/>
    </source>
</evidence>
<name>A0AAW9RZL0_9BACT</name>
<feature type="transmembrane region" description="Helical" evidence="4">
    <location>
        <begin position="299"/>
        <end position="318"/>
    </location>
</feature>
<comment type="caution">
    <text evidence="6">The sequence shown here is derived from an EMBL/GenBank/DDBJ whole genome shotgun (WGS) entry which is preliminary data.</text>
</comment>
<gene>
    <name evidence="6" type="ORF">AAG747_10855</name>
</gene>
<dbReference type="EC" id="2.4.-.-" evidence="6"/>
<dbReference type="Gene3D" id="3.90.550.10">
    <property type="entry name" value="Spore Coat Polysaccharide Biosynthesis Protein SpsA, Chain A"/>
    <property type="match status" value="1"/>
</dbReference>
<keyword evidence="4" id="KW-0472">Membrane</keyword>
<evidence type="ECO:0000256" key="3">
    <source>
        <dbReference type="ARBA" id="ARBA00022679"/>
    </source>
</evidence>
<dbReference type="InterPro" id="IPR029044">
    <property type="entry name" value="Nucleotide-diphossugar_trans"/>
</dbReference>
<keyword evidence="4" id="KW-1133">Transmembrane helix</keyword>
<evidence type="ECO:0000313" key="6">
    <source>
        <dbReference type="EMBL" id="MEN7548410.1"/>
    </source>
</evidence>
<keyword evidence="2 6" id="KW-0328">Glycosyltransferase</keyword>
<dbReference type="Pfam" id="PF00535">
    <property type="entry name" value="Glycos_transf_2"/>
    <property type="match status" value="1"/>
</dbReference>
<reference evidence="6 7" key="1">
    <citation type="submission" date="2024-04" db="EMBL/GenBank/DDBJ databases">
        <title>Novel genus in family Flammeovirgaceae.</title>
        <authorList>
            <person name="Nguyen T.H."/>
            <person name="Vuong T.Q."/>
            <person name="Le H."/>
            <person name="Kim S.-G."/>
        </authorList>
    </citation>
    <scope>NUCLEOTIDE SEQUENCE [LARGE SCALE GENOMIC DNA]</scope>
    <source>
        <strain evidence="6 7">JCM 23209</strain>
    </source>
</reference>
<keyword evidence="7" id="KW-1185">Reference proteome</keyword>
<keyword evidence="4" id="KW-0812">Transmembrane</keyword>
<evidence type="ECO:0000313" key="7">
    <source>
        <dbReference type="Proteomes" id="UP001403385"/>
    </source>
</evidence>
<protein>
    <submittedName>
        <fullName evidence="6">Glycosyltransferase</fullName>
        <ecNumber evidence="6">2.4.-.-</ecNumber>
    </submittedName>
</protein>
<keyword evidence="3 6" id="KW-0808">Transferase</keyword>
<feature type="domain" description="Glycosyltransferase 2-like" evidence="5">
    <location>
        <begin position="7"/>
        <end position="174"/>
    </location>
</feature>
<accession>A0AAW9RZL0</accession>
<dbReference type="PANTHER" id="PTHR43630:SF1">
    <property type="entry name" value="POLY-BETA-1,6-N-ACETYL-D-GLUCOSAMINE SYNTHASE"/>
    <property type="match status" value="1"/>
</dbReference>
<evidence type="ECO:0000256" key="2">
    <source>
        <dbReference type="ARBA" id="ARBA00022676"/>
    </source>
</evidence>
<dbReference type="EMBL" id="JBDKWZ010000005">
    <property type="protein sequence ID" value="MEN7548410.1"/>
    <property type="molecule type" value="Genomic_DNA"/>
</dbReference>
<dbReference type="AlphaFoldDB" id="A0AAW9RZL0"/>
<dbReference type="SUPFAM" id="SSF53448">
    <property type="entry name" value="Nucleotide-diphospho-sugar transferases"/>
    <property type="match status" value="1"/>
</dbReference>
<sequence length="338" mass="39032">MELPKVSILVAARNEEDTIARCLEALTNIRYPQDKWEVLVGNDQSEDATERIAREYALQYKNIHVYTIRHTLGMARGKANVLAQLAQKAQGEYFLITDADTCPPPTWVRGMLQAVQPDVGIVTGFTVIEGKSFFANMQALDWLFALSFIAQVARLGTPVTAMGNNMLISRKAYASVGGYENIPFSITEDYALFKKVLDKGWKFRQLDQAEITATTRPIPTFAGLMHQRKRWMYGALQLQFFMKLIIYFQTFFLPLLVLLSFWSWKWALLAWFARITGQSIYILYQLIRLKRTKLLPFYPFYEGYLLIISFSMLIFYLLPIKVNWKGREYSVKKESTTT</sequence>
<organism evidence="6 7">
    <name type="scientific">Rapidithrix thailandica</name>
    <dbReference type="NCBI Taxonomy" id="413964"/>
    <lineage>
        <taxon>Bacteria</taxon>
        <taxon>Pseudomonadati</taxon>
        <taxon>Bacteroidota</taxon>
        <taxon>Cytophagia</taxon>
        <taxon>Cytophagales</taxon>
        <taxon>Flammeovirgaceae</taxon>
        <taxon>Rapidithrix</taxon>
    </lineage>
</organism>
<dbReference type="RefSeq" id="WP_346821189.1">
    <property type="nucleotide sequence ID" value="NZ_JBDKWZ010000005.1"/>
</dbReference>
<dbReference type="Proteomes" id="UP001403385">
    <property type="component" value="Unassembled WGS sequence"/>
</dbReference>
<proteinExistence type="inferred from homology"/>
<comment type="similarity">
    <text evidence="1">Belongs to the glycosyltransferase 2 family.</text>
</comment>
<evidence type="ECO:0000256" key="1">
    <source>
        <dbReference type="ARBA" id="ARBA00006739"/>
    </source>
</evidence>